<gene>
    <name evidence="1" type="ORF">SAMN04488116_2559</name>
</gene>
<dbReference type="Pfam" id="PF07676">
    <property type="entry name" value="PD40"/>
    <property type="match status" value="1"/>
</dbReference>
<organism evidence="1 2">
    <name type="scientific">Flagellimonas flava</name>
    <dbReference type="NCBI Taxonomy" id="570519"/>
    <lineage>
        <taxon>Bacteria</taxon>
        <taxon>Pseudomonadati</taxon>
        <taxon>Bacteroidota</taxon>
        <taxon>Flavobacteriia</taxon>
        <taxon>Flavobacteriales</taxon>
        <taxon>Flavobacteriaceae</taxon>
        <taxon>Flagellimonas</taxon>
    </lineage>
</organism>
<dbReference type="Gene3D" id="2.120.10.30">
    <property type="entry name" value="TolB, C-terminal domain"/>
    <property type="match status" value="1"/>
</dbReference>
<dbReference type="RefSeq" id="WP_073180224.1">
    <property type="nucleotide sequence ID" value="NZ_FQWL01000004.1"/>
</dbReference>
<dbReference type="AlphaFoldDB" id="A0A1M5MY26"/>
<accession>A0A1M5MY26</accession>
<dbReference type="InterPro" id="IPR011042">
    <property type="entry name" value="6-blade_b-propeller_TolB-like"/>
</dbReference>
<name>A0A1M5MY26_9FLAO</name>
<sequence length="301" mass="33454">MGNIGIKYLLLATFLVNTYLQAQESSALVKLPLAPGIVSTEMVEYAASLSSDVKEVYFARSQQQWGKGEMKSTIYHSRLLENSWSEPEVVSFSGVYDDSDPHLTNDGKRLFFISKRPSSAKTISADIWMVAKTESGSWGQPFRLSNPINSDQSEYSPTTDARGNLYFASTRPGGLGQGDLYMAKMENGALTPPTNLGNTINSVTGEWNLEISNDGNILIFEASQRKQNVSSYGDLYISFKKENSWTVPQNIIELNTSGSDLYAHIEEESNMIYFTSSDSLKSGVTNIYIADFAEILEKYRK</sequence>
<evidence type="ECO:0000313" key="2">
    <source>
        <dbReference type="Proteomes" id="UP000184532"/>
    </source>
</evidence>
<keyword evidence="2" id="KW-1185">Reference proteome</keyword>
<protein>
    <submittedName>
        <fullName evidence="1">WD40-like Beta Propeller Repeat</fullName>
    </submittedName>
</protein>
<dbReference type="InterPro" id="IPR011659">
    <property type="entry name" value="WD40"/>
</dbReference>
<evidence type="ECO:0000313" key="1">
    <source>
        <dbReference type="EMBL" id="SHG82208.1"/>
    </source>
</evidence>
<dbReference type="STRING" id="570519.SAMN04488116_2559"/>
<proteinExistence type="predicted"/>
<reference evidence="2" key="1">
    <citation type="submission" date="2016-11" db="EMBL/GenBank/DDBJ databases">
        <authorList>
            <person name="Varghese N."/>
            <person name="Submissions S."/>
        </authorList>
    </citation>
    <scope>NUCLEOTIDE SEQUENCE [LARGE SCALE GENOMIC DNA]</scope>
    <source>
        <strain evidence="2">DSM 22638</strain>
    </source>
</reference>
<dbReference type="SUPFAM" id="SSF69304">
    <property type="entry name" value="Tricorn protease N-terminal domain"/>
    <property type="match status" value="1"/>
</dbReference>
<dbReference type="OrthoDB" id="9809364at2"/>
<dbReference type="EMBL" id="FQWL01000004">
    <property type="protein sequence ID" value="SHG82208.1"/>
    <property type="molecule type" value="Genomic_DNA"/>
</dbReference>
<dbReference type="Proteomes" id="UP000184532">
    <property type="component" value="Unassembled WGS sequence"/>
</dbReference>